<protein>
    <submittedName>
        <fullName evidence="1">Uncharacterized protein</fullName>
    </submittedName>
</protein>
<organism evidence="1 2">
    <name type="scientific">Dreissena polymorpha</name>
    <name type="common">Zebra mussel</name>
    <name type="synonym">Mytilus polymorpha</name>
    <dbReference type="NCBI Taxonomy" id="45954"/>
    <lineage>
        <taxon>Eukaryota</taxon>
        <taxon>Metazoa</taxon>
        <taxon>Spiralia</taxon>
        <taxon>Lophotrochozoa</taxon>
        <taxon>Mollusca</taxon>
        <taxon>Bivalvia</taxon>
        <taxon>Autobranchia</taxon>
        <taxon>Heteroconchia</taxon>
        <taxon>Euheterodonta</taxon>
        <taxon>Imparidentia</taxon>
        <taxon>Neoheterodontei</taxon>
        <taxon>Myida</taxon>
        <taxon>Dreissenoidea</taxon>
        <taxon>Dreissenidae</taxon>
        <taxon>Dreissena</taxon>
    </lineage>
</organism>
<keyword evidence="2" id="KW-1185">Reference proteome</keyword>
<proteinExistence type="predicted"/>
<name>A0A9D4LFY0_DREPO</name>
<sequence length="112" mass="13079">MAEKPETREQLEPILANLSTQWDQLETTTTEKADKLFENKRAVLYEQSCDDIDGWVTQLESQIIQAESAKDLTTVNLLMQNQNVRRAFNEKFHKCVNKTRVIYVVHNVILNR</sequence>
<evidence type="ECO:0000313" key="1">
    <source>
        <dbReference type="EMBL" id="KAH3857013.1"/>
    </source>
</evidence>
<dbReference type="AlphaFoldDB" id="A0A9D4LFY0"/>
<reference evidence="1" key="2">
    <citation type="submission" date="2020-11" db="EMBL/GenBank/DDBJ databases">
        <authorList>
            <person name="McCartney M.A."/>
            <person name="Auch B."/>
            <person name="Kono T."/>
            <person name="Mallez S."/>
            <person name="Becker A."/>
            <person name="Gohl D.M."/>
            <person name="Silverstein K.A.T."/>
            <person name="Koren S."/>
            <person name="Bechman K.B."/>
            <person name="Herman A."/>
            <person name="Abrahante J.E."/>
            <person name="Garbe J."/>
        </authorList>
    </citation>
    <scope>NUCLEOTIDE SEQUENCE</scope>
    <source>
        <strain evidence="1">Duluth1</strain>
        <tissue evidence="1">Whole animal</tissue>
    </source>
</reference>
<dbReference type="Gene3D" id="1.20.58.60">
    <property type="match status" value="1"/>
</dbReference>
<dbReference type="SUPFAM" id="SSF46966">
    <property type="entry name" value="Spectrin repeat"/>
    <property type="match status" value="1"/>
</dbReference>
<gene>
    <name evidence="1" type="ORF">DPMN_099610</name>
</gene>
<dbReference type="EMBL" id="JAIWYP010000003">
    <property type="protein sequence ID" value="KAH3857013.1"/>
    <property type="molecule type" value="Genomic_DNA"/>
</dbReference>
<reference evidence="1" key="1">
    <citation type="journal article" date="2019" name="bioRxiv">
        <title>The Genome of the Zebra Mussel, Dreissena polymorpha: A Resource for Invasive Species Research.</title>
        <authorList>
            <person name="McCartney M.A."/>
            <person name="Auch B."/>
            <person name="Kono T."/>
            <person name="Mallez S."/>
            <person name="Zhang Y."/>
            <person name="Obille A."/>
            <person name="Becker A."/>
            <person name="Abrahante J.E."/>
            <person name="Garbe J."/>
            <person name="Badalamenti J.P."/>
            <person name="Herman A."/>
            <person name="Mangelson H."/>
            <person name="Liachko I."/>
            <person name="Sullivan S."/>
            <person name="Sone E.D."/>
            <person name="Koren S."/>
            <person name="Silverstein K.A.T."/>
            <person name="Beckman K.B."/>
            <person name="Gohl D.M."/>
        </authorList>
    </citation>
    <scope>NUCLEOTIDE SEQUENCE</scope>
    <source>
        <strain evidence="1">Duluth1</strain>
        <tissue evidence="1">Whole animal</tissue>
    </source>
</reference>
<accession>A0A9D4LFY0</accession>
<dbReference type="Proteomes" id="UP000828390">
    <property type="component" value="Unassembled WGS sequence"/>
</dbReference>
<comment type="caution">
    <text evidence="1">The sequence shown here is derived from an EMBL/GenBank/DDBJ whole genome shotgun (WGS) entry which is preliminary data.</text>
</comment>
<evidence type="ECO:0000313" key="2">
    <source>
        <dbReference type="Proteomes" id="UP000828390"/>
    </source>
</evidence>